<dbReference type="Proteomes" id="UP001597417">
    <property type="component" value="Unassembled WGS sequence"/>
</dbReference>
<evidence type="ECO:0000256" key="8">
    <source>
        <dbReference type="ARBA" id="ARBA00049026"/>
    </source>
</evidence>
<dbReference type="SUPFAM" id="SSF53383">
    <property type="entry name" value="PLP-dependent transferases"/>
    <property type="match status" value="2"/>
</dbReference>
<comment type="function">
    <text evidence="2 9">The glycine cleavage system catalyzes the degradation of glycine. The P protein binds the alpha-amino group of glycine through its pyridoxal phosphate cofactor; CO(2) is released and the remaining methylamine moiety is then transferred to the lipoamide cofactor of the H protein.</text>
</comment>
<dbReference type="InterPro" id="IPR015421">
    <property type="entry name" value="PyrdxlP-dep_Trfase_major"/>
</dbReference>
<feature type="modified residue" description="N6-(pyridoxal phosphate)lysine" evidence="9">
    <location>
        <position position="689"/>
    </location>
</feature>
<dbReference type="InterPro" id="IPR015422">
    <property type="entry name" value="PyrdxlP-dep_Trfase_small"/>
</dbReference>
<sequence>MSFADRHIGPSVHEQAKMLAECGYDSLDALVDAAIPAAIRDPRELDLPPAASEAEALAELRALAAKNRPMTQMIGLGFHDTITPAVIRRNVLESPAWYTAYTPYQPEISQGRLEALLTFQTMVSGLTGLDVANASLLDESTAVVEAVLLMRRISRARSQRVVVDAECLPQTVAVLRTRAEATGIEIDVRDLATGLPDEFFGVVVQYPGASGVVRDREFHQSVGEAAKRAGALCTVAADLLALTMIVPPGELGADIAVGTTQRFGVPLGYGGPHAGYIAVRSGLERSLPGRLVGVSTDAEGRPAYRLALQTREQHIRREKATSNICTAQVLPAVLAAMYAVYHGPDGLRGIAERVHGLAAGFAAALRDGGVEVVHDTFFDTVLARVPGRAAEVIAEARRAGINLGRVDDDHVRIACDELSTLDIMGAVLRAFGLPDRGEPGSSTLPSGVARTSAFLTHEVFHAHRSETAMLRYLRRLSDQDYALDRGMIPLGSCTMKLNAAAEMEPVSWPGFAGLHPFAPAEDAAGYLELISGLNTWLAEVTGYDQVSLQPNAGSQGELAGLLAIRAYHRANGQSERDVCLIPSSAHGTNAASAVLAGMRVVVVACDSDGNVDLSDLRSKVDEHGERLAAAMVTYPSTHGVYENDIADLARIVHERGGQVYVDGANLNALLGLAKPGEFGGDVSHLNLHKTFCIPHGGGGPGVGPVAVRAHLAPYLPNHPAFAQAGPDTGVGPVAAAPFGSASILPISWAYIRMMGAAGLTRATKVAVLAANYIAARLAPHYPVLYSGRNGLVAHECILDLRALTKRTGVTVDDVAKRLVDYGFHAPTMSFPVAGTLMVEPTESEDVAEIDRFCEAMISIRREIDEVADGRWPVERSPLRGAPHTAEALTGDWDAPYDRKTAVYPDGVSPKAKYWPPVRRIDAARGDRNLVCSCPPLSDYAGS</sequence>
<dbReference type="Gene3D" id="3.40.640.10">
    <property type="entry name" value="Type I PLP-dependent aspartate aminotransferase-like (Major domain)"/>
    <property type="match status" value="2"/>
</dbReference>
<evidence type="ECO:0000256" key="6">
    <source>
        <dbReference type="ARBA" id="ARBA00023002"/>
    </source>
</evidence>
<dbReference type="CDD" id="cd00613">
    <property type="entry name" value="GDC-P"/>
    <property type="match status" value="2"/>
</dbReference>
<dbReference type="RefSeq" id="WP_378266543.1">
    <property type="nucleotide sequence ID" value="NZ_JBHUKR010000009.1"/>
</dbReference>
<evidence type="ECO:0000256" key="7">
    <source>
        <dbReference type="ARBA" id="ARBA00023194"/>
    </source>
</evidence>
<dbReference type="Pfam" id="PF02347">
    <property type="entry name" value="GDC-P"/>
    <property type="match status" value="2"/>
</dbReference>
<dbReference type="HAMAP" id="MF_00711">
    <property type="entry name" value="GcvP"/>
    <property type="match status" value="1"/>
</dbReference>
<reference evidence="13" key="1">
    <citation type="journal article" date="2019" name="Int. J. Syst. Evol. Microbiol.">
        <title>The Global Catalogue of Microorganisms (GCM) 10K type strain sequencing project: providing services to taxonomists for standard genome sequencing and annotation.</title>
        <authorList>
            <consortium name="The Broad Institute Genomics Platform"/>
            <consortium name="The Broad Institute Genome Sequencing Center for Infectious Disease"/>
            <person name="Wu L."/>
            <person name="Ma J."/>
        </authorList>
    </citation>
    <scope>NUCLEOTIDE SEQUENCE [LARGE SCALE GENOMIC DNA]</scope>
    <source>
        <strain evidence="13">CGMCC 4.7645</strain>
    </source>
</reference>
<evidence type="ECO:0000259" key="10">
    <source>
        <dbReference type="Pfam" id="PF02347"/>
    </source>
</evidence>
<evidence type="ECO:0000256" key="5">
    <source>
        <dbReference type="ARBA" id="ARBA00022898"/>
    </source>
</evidence>
<dbReference type="InterPro" id="IPR015424">
    <property type="entry name" value="PyrdxlP-dep_Trfase"/>
</dbReference>
<dbReference type="PANTHER" id="PTHR11773:SF1">
    <property type="entry name" value="GLYCINE DEHYDROGENASE (DECARBOXYLATING), MITOCHONDRIAL"/>
    <property type="match status" value="1"/>
</dbReference>
<organism evidence="12 13">
    <name type="scientific">Amycolatopsis pigmentata</name>
    <dbReference type="NCBI Taxonomy" id="450801"/>
    <lineage>
        <taxon>Bacteria</taxon>
        <taxon>Bacillati</taxon>
        <taxon>Actinomycetota</taxon>
        <taxon>Actinomycetes</taxon>
        <taxon>Pseudonocardiales</taxon>
        <taxon>Pseudonocardiaceae</taxon>
        <taxon>Amycolatopsis</taxon>
    </lineage>
</organism>
<dbReference type="InterPro" id="IPR049315">
    <property type="entry name" value="GDC-P_N"/>
</dbReference>
<evidence type="ECO:0000256" key="4">
    <source>
        <dbReference type="ARBA" id="ARBA00011690"/>
    </source>
</evidence>
<dbReference type="GO" id="GO:0004375">
    <property type="term" value="F:glycine dehydrogenase (decarboxylating) activity"/>
    <property type="evidence" value="ECO:0007669"/>
    <property type="project" value="UniProtKB-EC"/>
</dbReference>
<keyword evidence="7" id="KW-0045">Antibiotic biosynthesis</keyword>
<dbReference type="InterPro" id="IPR049316">
    <property type="entry name" value="GDC-P_C"/>
</dbReference>
<proteinExistence type="inferred from homology"/>
<dbReference type="NCBIfam" id="NF003346">
    <property type="entry name" value="PRK04366.1"/>
    <property type="match status" value="1"/>
</dbReference>
<name>A0ABW5FU11_9PSEU</name>
<comment type="catalytic activity">
    <reaction evidence="8 9">
        <text>N(6)-[(R)-lipoyl]-L-lysyl-[glycine-cleavage complex H protein] + glycine + H(+) = N(6)-[(R)-S(8)-aminomethyldihydrolipoyl]-L-lysyl-[glycine-cleavage complex H protein] + CO2</text>
        <dbReference type="Rhea" id="RHEA:24304"/>
        <dbReference type="Rhea" id="RHEA-COMP:10494"/>
        <dbReference type="Rhea" id="RHEA-COMP:10495"/>
        <dbReference type="ChEBI" id="CHEBI:15378"/>
        <dbReference type="ChEBI" id="CHEBI:16526"/>
        <dbReference type="ChEBI" id="CHEBI:57305"/>
        <dbReference type="ChEBI" id="CHEBI:83099"/>
        <dbReference type="ChEBI" id="CHEBI:83143"/>
        <dbReference type="EC" id="1.4.4.2"/>
    </reaction>
</comment>
<feature type="domain" description="Glycine dehydrogenase C-terminal" evidence="11">
    <location>
        <begin position="762"/>
        <end position="883"/>
    </location>
</feature>
<evidence type="ECO:0000259" key="11">
    <source>
        <dbReference type="Pfam" id="PF21478"/>
    </source>
</evidence>
<gene>
    <name evidence="9 12" type="primary">gcvP</name>
    <name evidence="12" type="ORF">ACFSXZ_19545</name>
</gene>
<dbReference type="NCBIfam" id="TIGR00461">
    <property type="entry name" value="gcvP"/>
    <property type="match status" value="1"/>
</dbReference>
<accession>A0ABW5FU11</accession>
<comment type="similarity">
    <text evidence="3 9">Belongs to the GcvP family.</text>
</comment>
<comment type="subunit">
    <text evidence="4 9">The glycine cleavage system is composed of four proteins: P, T, L and H.</text>
</comment>
<dbReference type="Gene3D" id="3.90.1150.10">
    <property type="entry name" value="Aspartate Aminotransferase, domain 1"/>
    <property type="match status" value="2"/>
</dbReference>
<dbReference type="PANTHER" id="PTHR11773">
    <property type="entry name" value="GLYCINE DEHYDROGENASE, DECARBOXYLATING"/>
    <property type="match status" value="1"/>
</dbReference>
<dbReference type="Pfam" id="PF21478">
    <property type="entry name" value="GcvP2_C"/>
    <property type="match status" value="1"/>
</dbReference>
<evidence type="ECO:0000256" key="2">
    <source>
        <dbReference type="ARBA" id="ARBA00003788"/>
    </source>
</evidence>
<keyword evidence="5 9" id="KW-0663">Pyridoxal phosphate</keyword>
<dbReference type="InterPro" id="IPR003437">
    <property type="entry name" value="GcvP"/>
</dbReference>
<evidence type="ECO:0000256" key="3">
    <source>
        <dbReference type="ARBA" id="ARBA00010756"/>
    </source>
</evidence>
<evidence type="ECO:0000256" key="9">
    <source>
        <dbReference type="HAMAP-Rule" id="MF_00711"/>
    </source>
</evidence>
<evidence type="ECO:0000313" key="13">
    <source>
        <dbReference type="Proteomes" id="UP001597417"/>
    </source>
</evidence>
<feature type="domain" description="Glycine cleavage system P-protein N-terminal" evidence="10">
    <location>
        <begin position="458"/>
        <end position="716"/>
    </location>
</feature>
<comment type="caution">
    <text evidence="12">The sequence shown here is derived from an EMBL/GenBank/DDBJ whole genome shotgun (WGS) entry which is preliminary data.</text>
</comment>
<keyword evidence="13" id="KW-1185">Reference proteome</keyword>
<evidence type="ECO:0000256" key="1">
    <source>
        <dbReference type="ARBA" id="ARBA00001933"/>
    </source>
</evidence>
<comment type="cofactor">
    <cofactor evidence="1 9">
        <name>pyridoxal 5'-phosphate</name>
        <dbReference type="ChEBI" id="CHEBI:597326"/>
    </cofactor>
</comment>
<dbReference type="EC" id="1.4.4.2" evidence="9"/>
<dbReference type="InterPro" id="IPR020581">
    <property type="entry name" value="GDC_P"/>
</dbReference>
<evidence type="ECO:0000313" key="12">
    <source>
        <dbReference type="EMBL" id="MFD2418523.1"/>
    </source>
</evidence>
<protein>
    <recommendedName>
        <fullName evidence="9">Glycine dehydrogenase (decarboxylating)</fullName>
        <ecNumber evidence="9">1.4.4.2</ecNumber>
    </recommendedName>
    <alternativeName>
        <fullName evidence="9">Glycine cleavage system P-protein</fullName>
    </alternativeName>
    <alternativeName>
        <fullName evidence="9">Glycine decarboxylase</fullName>
    </alternativeName>
    <alternativeName>
        <fullName evidence="9">Glycine dehydrogenase (aminomethyl-transferring)</fullName>
    </alternativeName>
</protein>
<feature type="domain" description="Glycine cleavage system P-protein N-terminal" evidence="10">
    <location>
        <begin position="5"/>
        <end position="429"/>
    </location>
</feature>
<dbReference type="EMBL" id="JBHUKR010000009">
    <property type="protein sequence ID" value="MFD2418523.1"/>
    <property type="molecule type" value="Genomic_DNA"/>
</dbReference>
<keyword evidence="6 9" id="KW-0560">Oxidoreductase</keyword>